<dbReference type="SUPFAM" id="SSF56436">
    <property type="entry name" value="C-type lectin-like"/>
    <property type="match status" value="1"/>
</dbReference>
<dbReference type="Proteomes" id="UP000037069">
    <property type="component" value="Unassembled WGS sequence"/>
</dbReference>
<feature type="chain" id="PRO_5005535182" description="C-type lectin domain-containing protein" evidence="1">
    <location>
        <begin position="26"/>
        <end position="171"/>
    </location>
</feature>
<organism evidence="3 4">
    <name type="scientific">Lucilia cuprina</name>
    <name type="common">Green bottle fly</name>
    <name type="synonym">Australian sheep blowfly</name>
    <dbReference type="NCBI Taxonomy" id="7375"/>
    <lineage>
        <taxon>Eukaryota</taxon>
        <taxon>Metazoa</taxon>
        <taxon>Ecdysozoa</taxon>
        <taxon>Arthropoda</taxon>
        <taxon>Hexapoda</taxon>
        <taxon>Insecta</taxon>
        <taxon>Pterygota</taxon>
        <taxon>Neoptera</taxon>
        <taxon>Endopterygota</taxon>
        <taxon>Diptera</taxon>
        <taxon>Brachycera</taxon>
        <taxon>Muscomorpha</taxon>
        <taxon>Oestroidea</taxon>
        <taxon>Calliphoridae</taxon>
        <taxon>Luciliinae</taxon>
        <taxon>Lucilia</taxon>
    </lineage>
</organism>
<dbReference type="Pfam" id="PF00059">
    <property type="entry name" value="Lectin_C"/>
    <property type="match status" value="1"/>
</dbReference>
<evidence type="ECO:0000313" key="3">
    <source>
        <dbReference type="EMBL" id="KNC23387.1"/>
    </source>
</evidence>
<dbReference type="PROSITE" id="PS50041">
    <property type="entry name" value="C_TYPE_LECTIN_2"/>
    <property type="match status" value="1"/>
</dbReference>
<protein>
    <recommendedName>
        <fullName evidence="2">C-type lectin domain-containing protein</fullName>
    </recommendedName>
</protein>
<gene>
    <name evidence="3" type="ORF">FF38_00758</name>
</gene>
<name>A0A0L0BTN0_LUCCU</name>
<sequence length="171" mass="18888">MNSLVKVVSLTLSVIVFNVLLNVEAQSGTSVILGNKQYYIETTEQVGFYEASNNCAKLSMTLVSIENKTEHDKLKNFLQISELSNDYWLGGNSYGSSSSPVYSWLGTGKRIGFWPATPLSTADKCVFIDSGFTYNDASACTDDKYYICDKPIEPACGKYGQCRYSFSSYSS</sequence>
<dbReference type="InterPro" id="IPR016186">
    <property type="entry name" value="C-type_lectin-like/link_sf"/>
</dbReference>
<reference evidence="3 4" key="1">
    <citation type="journal article" date="2015" name="Nat. Commun.">
        <title>Lucilia cuprina genome unlocks parasitic fly biology to underpin future interventions.</title>
        <authorList>
            <person name="Anstead C.A."/>
            <person name="Korhonen P.K."/>
            <person name="Young N.D."/>
            <person name="Hall R.S."/>
            <person name="Jex A.R."/>
            <person name="Murali S.C."/>
            <person name="Hughes D.S."/>
            <person name="Lee S.F."/>
            <person name="Perry T."/>
            <person name="Stroehlein A.J."/>
            <person name="Ansell B.R."/>
            <person name="Breugelmans B."/>
            <person name="Hofmann A."/>
            <person name="Qu J."/>
            <person name="Dugan S."/>
            <person name="Lee S.L."/>
            <person name="Chao H."/>
            <person name="Dinh H."/>
            <person name="Han Y."/>
            <person name="Doddapaneni H.V."/>
            <person name="Worley K.C."/>
            <person name="Muzny D.M."/>
            <person name="Ioannidis P."/>
            <person name="Waterhouse R.M."/>
            <person name="Zdobnov E.M."/>
            <person name="James P.J."/>
            <person name="Bagnall N.H."/>
            <person name="Kotze A.C."/>
            <person name="Gibbs R.A."/>
            <person name="Richards S."/>
            <person name="Batterham P."/>
            <person name="Gasser R.B."/>
        </authorList>
    </citation>
    <scope>NUCLEOTIDE SEQUENCE [LARGE SCALE GENOMIC DNA]</scope>
    <source>
        <strain evidence="3 4">LS</strain>
        <tissue evidence="3">Full body</tissue>
    </source>
</reference>
<evidence type="ECO:0000259" key="2">
    <source>
        <dbReference type="PROSITE" id="PS50041"/>
    </source>
</evidence>
<keyword evidence="4" id="KW-1185">Reference proteome</keyword>
<dbReference type="SMART" id="SM00034">
    <property type="entry name" value="CLECT"/>
    <property type="match status" value="1"/>
</dbReference>
<accession>A0A0L0BTN0</accession>
<comment type="caution">
    <text evidence="3">The sequence shown here is derived from an EMBL/GenBank/DDBJ whole genome shotgun (WGS) entry which is preliminary data.</text>
</comment>
<keyword evidence="1" id="KW-0732">Signal</keyword>
<dbReference type="AlphaFoldDB" id="A0A0L0BTN0"/>
<dbReference type="InterPro" id="IPR016187">
    <property type="entry name" value="CTDL_fold"/>
</dbReference>
<dbReference type="CDD" id="cd00037">
    <property type="entry name" value="CLECT"/>
    <property type="match status" value="1"/>
</dbReference>
<feature type="domain" description="C-type lectin" evidence="2">
    <location>
        <begin position="33"/>
        <end position="149"/>
    </location>
</feature>
<dbReference type="OrthoDB" id="7715894at2759"/>
<dbReference type="EMBL" id="JRES01001352">
    <property type="protein sequence ID" value="KNC23387.1"/>
    <property type="molecule type" value="Genomic_DNA"/>
</dbReference>
<evidence type="ECO:0000256" key="1">
    <source>
        <dbReference type="SAM" id="SignalP"/>
    </source>
</evidence>
<evidence type="ECO:0000313" key="4">
    <source>
        <dbReference type="Proteomes" id="UP000037069"/>
    </source>
</evidence>
<dbReference type="InterPro" id="IPR001304">
    <property type="entry name" value="C-type_lectin-like"/>
</dbReference>
<feature type="signal peptide" evidence="1">
    <location>
        <begin position="1"/>
        <end position="25"/>
    </location>
</feature>
<dbReference type="OMA" id="NGINGLW"/>
<proteinExistence type="predicted"/>
<dbReference type="Gene3D" id="3.10.100.10">
    <property type="entry name" value="Mannose-Binding Protein A, subunit A"/>
    <property type="match status" value="1"/>
</dbReference>